<evidence type="ECO:0000256" key="1">
    <source>
        <dbReference type="ARBA" id="ARBA00016505"/>
    </source>
</evidence>
<sequence length="288" mass="34157">MIKIRDTQNFIYNRKLVVDLIKKSNIDKNDIIIEIGPGKGIITNELAVRVKRIYGIEYDVHLYEELKSRFLNVENVEIIYGDFLEFNLLEKYKYKVFSNIPYNITAKILLKLTSFSNPPEDIYIIIQEEAARKYAGNPYNRESMRSLLLKPYFEFKIIHRFRKTDFTPVPKVNSVFLHIKKRKNILIDENSSDLYNNFIAYIFSSSGNNLKEKTKNIFSFKQLKRLSQDIGFQITDSPVNLSFEKWLKIFQYFITGVSTDKQKLIYNAYAKLLNEQSKIDKRNRNFKY</sequence>
<keyword evidence="4 7" id="KW-0949">S-adenosyl-L-methionine</keyword>
<evidence type="ECO:0000313" key="10">
    <source>
        <dbReference type="Proteomes" id="UP001524478"/>
    </source>
</evidence>
<name>A0ABT1SCV7_9FIRM</name>
<dbReference type="PROSITE" id="PS51689">
    <property type="entry name" value="SAM_RNA_A_N6_MT"/>
    <property type="match status" value="1"/>
</dbReference>
<feature type="binding site" evidence="7">
    <location>
        <position position="36"/>
    </location>
    <ligand>
        <name>S-adenosyl-L-methionine</name>
        <dbReference type="ChEBI" id="CHEBI:59789"/>
    </ligand>
</feature>
<feature type="binding site" evidence="7">
    <location>
        <position position="82"/>
    </location>
    <ligand>
        <name>S-adenosyl-L-methionine</name>
        <dbReference type="ChEBI" id="CHEBI:59789"/>
    </ligand>
</feature>
<feature type="binding site" evidence="7">
    <location>
        <position position="9"/>
    </location>
    <ligand>
        <name>S-adenosyl-L-methionine</name>
        <dbReference type="ChEBI" id="CHEBI:59789"/>
    </ligand>
</feature>
<evidence type="ECO:0000256" key="4">
    <source>
        <dbReference type="ARBA" id="ARBA00022691"/>
    </source>
</evidence>
<organism evidence="9 10">
    <name type="scientific">Tissierella carlieri</name>
    <dbReference type="NCBI Taxonomy" id="689904"/>
    <lineage>
        <taxon>Bacteria</taxon>
        <taxon>Bacillati</taxon>
        <taxon>Bacillota</taxon>
        <taxon>Tissierellia</taxon>
        <taxon>Tissierellales</taxon>
        <taxon>Tissierellaceae</taxon>
        <taxon>Tissierella</taxon>
    </lineage>
</organism>
<comment type="similarity">
    <text evidence="7">Belongs to the class I-like SAM-binding methyltransferase superfamily. rRNA adenine N(6)-methyltransferase family.</text>
</comment>
<evidence type="ECO:0000256" key="5">
    <source>
        <dbReference type="ARBA" id="ARBA00022884"/>
    </source>
</evidence>
<dbReference type="GO" id="GO:0008168">
    <property type="term" value="F:methyltransferase activity"/>
    <property type="evidence" value="ECO:0007669"/>
    <property type="project" value="UniProtKB-KW"/>
</dbReference>
<dbReference type="InterPro" id="IPR023165">
    <property type="entry name" value="rRNA_Ade_diMease-like_C"/>
</dbReference>
<dbReference type="GO" id="GO:0032259">
    <property type="term" value="P:methylation"/>
    <property type="evidence" value="ECO:0007669"/>
    <property type="project" value="UniProtKB-KW"/>
</dbReference>
<keyword evidence="5 7" id="KW-0694">RNA-binding</keyword>
<dbReference type="InterPro" id="IPR029063">
    <property type="entry name" value="SAM-dependent_MTases_sf"/>
</dbReference>
<feature type="binding site" evidence="7">
    <location>
        <position position="99"/>
    </location>
    <ligand>
        <name>S-adenosyl-L-methionine</name>
        <dbReference type="ChEBI" id="CHEBI:59789"/>
    </ligand>
</feature>
<evidence type="ECO:0000256" key="2">
    <source>
        <dbReference type="ARBA" id="ARBA00022603"/>
    </source>
</evidence>
<feature type="domain" description="Ribosomal RNA adenine methylase transferase N-terminal" evidence="8">
    <location>
        <begin position="16"/>
        <end position="183"/>
    </location>
</feature>
<dbReference type="EMBL" id="JANGAC010000011">
    <property type="protein sequence ID" value="MCQ4924311.1"/>
    <property type="molecule type" value="Genomic_DNA"/>
</dbReference>
<feature type="binding site" evidence="7">
    <location>
        <position position="57"/>
    </location>
    <ligand>
        <name>S-adenosyl-L-methionine</name>
        <dbReference type="ChEBI" id="CHEBI:59789"/>
    </ligand>
</feature>
<gene>
    <name evidence="9" type="primary">erm</name>
    <name evidence="9" type="ORF">NE686_14505</name>
</gene>
<dbReference type="Gene3D" id="1.10.8.100">
    <property type="entry name" value="Ribosomal RNA adenine dimethylase-like, domain 2"/>
    <property type="match status" value="1"/>
</dbReference>
<evidence type="ECO:0000259" key="8">
    <source>
        <dbReference type="SMART" id="SM00650"/>
    </source>
</evidence>
<dbReference type="Proteomes" id="UP001524478">
    <property type="component" value="Unassembled WGS sequence"/>
</dbReference>
<dbReference type="PROSITE" id="PS01131">
    <property type="entry name" value="RRNA_A_DIMETH"/>
    <property type="match status" value="1"/>
</dbReference>
<proteinExistence type="inferred from homology"/>
<protein>
    <recommendedName>
        <fullName evidence="1">rRNA adenine N-6-methyltransferase</fullName>
    </recommendedName>
    <alternativeName>
        <fullName evidence="6">Macrolide-lincosamide-streptogramin B resistance protein</fullName>
    </alternativeName>
</protein>
<feature type="binding site" evidence="7">
    <location>
        <position position="11"/>
    </location>
    <ligand>
        <name>S-adenosyl-L-methionine</name>
        <dbReference type="ChEBI" id="CHEBI:59789"/>
    </ligand>
</feature>
<evidence type="ECO:0000256" key="7">
    <source>
        <dbReference type="PROSITE-ProRule" id="PRU01026"/>
    </source>
</evidence>
<dbReference type="CDD" id="cd02440">
    <property type="entry name" value="AdoMet_MTases"/>
    <property type="match status" value="1"/>
</dbReference>
<reference evidence="9 10" key="1">
    <citation type="submission" date="2022-06" db="EMBL/GenBank/DDBJ databases">
        <title>Isolation of gut microbiota from human fecal samples.</title>
        <authorList>
            <person name="Pamer E.G."/>
            <person name="Barat B."/>
            <person name="Waligurski E."/>
            <person name="Medina S."/>
            <person name="Paddock L."/>
            <person name="Mostad J."/>
        </authorList>
    </citation>
    <scope>NUCLEOTIDE SEQUENCE [LARGE SCALE GENOMIC DNA]</scope>
    <source>
        <strain evidence="9 10">DFI.7.95</strain>
    </source>
</reference>
<dbReference type="InterPro" id="IPR020596">
    <property type="entry name" value="rRNA_Ade_Mease_Trfase_CS"/>
</dbReference>
<accession>A0ABT1SCV7</accession>
<keyword evidence="10" id="KW-1185">Reference proteome</keyword>
<dbReference type="InterPro" id="IPR001737">
    <property type="entry name" value="KsgA/Erm"/>
</dbReference>
<evidence type="ECO:0000256" key="3">
    <source>
        <dbReference type="ARBA" id="ARBA00022679"/>
    </source>
</evidence>
<evidence type="ECO:0000313" key="9">
    <source>
        <dbReference type="EMBL" id="MCQ4924311.1"/>
    </source>
</evidence>
<dbReference type="RefSeq" id="WP_256312074.1">
    <property type="nucleotide sequence ID" value="NZ_JANGAC010000011.1"/>
</dbReference>
<keyword evidence="2 7" id="KW-0489">Methyltransferase</keyword>
<dbReference type="PANTHER" id="PTHR11727:SF7">
    <property type="entry name" value="DIMETHYLADENOSINE TRANSFERASE-RELATED"/>
    <property type="match status" value="1"/>
</dbReference>
<keyword evidence="3 7" id="KW-0808">Transferase</keyword>
<evidence type="ECO:0000256" key="6">
    <source>
        <dbReference type="ARBA" id="ARBA00029941"/>
    </source>
</evidence>
<dbReference type="NCBIfam" id="NF000499">
    <property type="entry name" value="Erm23S_rRNA_broad"/>
    <property type="match status" value="1"/>
</dbReference>
<dbReference type="PANTHER" id="PTHR11727">
    <property type="entry name" value="DIMETHYLADENOSINE TRANSFERASE"/>
    <property type="match status" value="1"/>
</dbReference>
<dbReference type="SMART" id="SM00650">
    <property type="entry name" value="rADc"/>
    <property type="match status" value="1"/>
</dbReference>
<dbReference type="Pfam" id="PF00398">
    <property type="entry name" value="RrnaAD"/>
    <property type="match status" value="1"/>
</dbReference>
<dbReference type="SUPFAM" id="SSF53335">
    <property type="entry name" value="S-adenosyl-L-methionine-dependent methyltransferases"/>
    <property type="match status" value="1"/>
</dbReference>
<comment type="caution">
    <text evidence="9">The sequence shown here is derived from an EMBL/GenBank/DDBJ whole genome shotgun (WGS) entry which is preliminary data.</text>
</comment>
<dbReference type="InterPro" id="IPR020598">
    <property type="entry name" value="rRNA_Ade_methylase_Trfase_N"/>
</dbReference>
<dbReference type="Gene3D" id="3.40.50.150">
    <property type="entry name" value="Vaccinia Virus protein VP39"/>
    <property type="match status" value="1"/>
</dbReference>